<dbReference type="AlphaFoldDB" id="A0AAV0BJH0"/>
<keyword evidence="2" id="KW-1185">Reference proteome</keyword>
<feature type="non-terminal residue" evidence="1">
    <location>
        <position position="529"/>
    </location>
</feature>
<dbReference type="Proteomes" id="UP001153365">
    <property type="component" value="Unassembled WGS sequence"/>
</dbReference>
<comment type="caution">
    <text evidence="1">The sequence shown here is derived from an EMBL/GenBank/DDBJ whole genome shotgun (WGS) entry which is preliminary data.</text>
</comment>
<name>A0AAV0BJH0_PHAPC</name>
<protein>
    <submittedName>
        <fullName evidence="1">Expressed protein</fullName>
    </submittedName>
</protein>
<dbReference type="EMBL" id="CALTRL010005741">
    <property type="protein sequence ID" value="CAH7685682.1"/>
    <property type="molecule type" value="Genomic_DNA"/>
</dbReference>
<organism evidence="1 2">
    <name type="scientific">Phakopsora pachyrhizi</name>
    <name type="common">Asian soybean rust disease fungus</name>
    <dbReference type="NCBI Taxonomy" id="170000"/>
    <lineage>
        <taxon>Eukaryota</taxon>
        <taxon>Fungi</taxon>
        <taxon>Dikarya</taxon>
        <taxon>Basidiomycota</taxon>
        <taxon>Pucciniomycotina</taxon>
        <taxon>Pucciniomycetes</taxon>
        <taxon>Pucciniales</taxon>
        <taxon>Phakopsoraceae</taxon>
        <taxon>Phakopsora</taxon>
    </lineage>
</organism>
<evidence type="ECO:0000313" key="2">
    <source>
        <dbReference type="Proteomes" id="UP001153365"/>
    </source>
</evidence>
<reference evidence="1" key="1">
    <citation type="submission" date="2022-06" db="EMBL/GenBank/DDBJ databases">
        <authorList>
            <consortium name="SYNGENTA / RWTH Aachen University"/>
        </authorList>
    </citation>
    <scope>NUCLEOTIDE SEQUENCE</scope>
</reference>
<accession>A0AAV0BJH0</accession>
<proteinExistence type="predicted"/>
<evidence type="ECO:0000313" key="1">
    <source>
        <dbReference type="EMBL" id="CAH7685682.1"/>
    </source>
</evidence>
<sequence length="529" mass="62144">MIDAYFRAPMPHEENLNEKNFFGSLFDKNILRREAVESFNEKKMPSHSTGEIDYPQKSLFCSSINKDDSECSKSQETERLLKYKRKYYTYESKSVGARELNSEVAEIFGAEGGSIDQKFRLKSQLDGLVGTSNANLETVDEEIKMKLDEPEKTYKLLKSKNEKTLVEYETFNQASQIYSFQPRAAWENVRNKAEDNVSKTGYFIDANSEYPKTGLEFLMNVLFKQLKLQEHNELTSLDNFIEGIYRRAKSRLHPDYVLGSLIDWNLGKSIEERVNYFVECDEELKKQRKRTGKMKTLDRNYSNNINKAIFKEASKKIKSFWNSYYEKFRHNYLPLSKGTQNYDYKLLIREIGVLRGENHLEKLSMGKNIKQALERISSSQKKKPKNRYEASTFKSKYQIAKNTIIMVSNYIVILYRIFTPFDNKTIDEMRINLAMAIENLVDFWVYFFAVGCNKIYPKDAHKINPFMKGNIINQLSNNFLSKTIHFKRYTISASRIFFWNWISDSDGINFQFIDESLNQKFMAQILNFI</sequence>
<gene>
    <name evidence="1" type="ORF">PPACK8108_LOCUS20253</name>
</gene>
<feature type="non-terminal residue" evidence="1">
    <location>
        <position position="1"/>
    </location>
</feature>